<evidence type="ECO:0000313" key="11">
    <source>
        <dbReference type="EMBL" id="KAG2225314.1"/>
    </source>
</evidence>
<dbReference type="GO" id="GO:0005737">
    <property type="term" value="C:cytoplasm"/>
    <property type="evidence" value="ECO:0007669"/>
    <property type="project" value="TreeGrafter"/>
</dbReference>
<dbReference type="AlphaFoldDB" id="A0A8H7S7Y1"/>
<feature type="binding site" evidence="9">
    <location>
        <begin position="230"/>
        <end position="234"/>
    </location>
    <ligand>
        <name>GTP</name>
        <dbReference type="ChEBI" id="CHEBI:37565"/>
    </ligand>
</feature>
<dbReference type="FunFam" id="3.40.50.300:FF:000181">
    <property type="entry name" value="Guanine nucleotide-binding protein subunit alpha"/>
    <property type="match status" value="1"/>
</dbReference>
<dbReference type="PRINTS" id="PR00318">
    <property type="entry name" value="GPROTEINA"/>
</dbReference>
<evidence type="ECO:0000256" key="2">
    <source>
        <dbReference type="ARBA" id="ARBA00022723"/>
    </source>
</evidence>
<dbReference type="SMART" id="SM00275">
    <property type="entry name" value="G_alpha"/>
    <property type="match status" value="1"/>
</dbReference>
<evidence type="ECO:0000256" key="7">
    <source>
        <dbReference type="ARBA" id="ARBA00023224"/>
    </source>
</evidence>
<dbReference type="EMBL" id="JAEPRB010000029">
    <property type="protein sequence ID" value="KAG2225314.1"/>
    <property type="molecule type" value="Genomic_DNA"/>
</dbReference>
<organism evidence="11 12">
    <name type="scientific">Circinella minor</name>
    <dbReference type="NCBI Taxonomy" id="1195481"/>
    <lineage>
        <taxon>Eukaryota</taxon>
        <taxon>Fungi</taxon>
        <taxon>Fungi incertae sedis</taxon>
        <taxon>Mucoromycota</taxon>
        <taxon>Mucoromycotina</taxon>
        <taxon>Mucoromycetes</taxon>
        <taxon>Mucorales</taxon>
        <taxon>Lichtheimiaceae</taxon>
        <taxon>Circinella</taxon>
    </lineage>
</organism>
<evidence type="ECO:0000256" key="8">
    <source>
        <dbReference type="ARBA" id="ARBA00023288"/>
    </source>
</evidence>
<evidence type="ECO:0000256" key="3">
    <source>
        <dbReference type="ARBA" id="ARBA00022741"/>
    </source>
</evidence>
<evidence type="ECO:0000256" key="6">
    <source>
        <dbReference type="ARBA" id="ARBA00023139"/>
    </source>
</evidence>
<dbReference type="OrthoDB" id="5817230at2759"/>
<dbReference type="FunFam" id="1.10.400.10:FF:000007">
    <property type="entry name" value="Guanine nucleotide-binding protein subunit alpha"/>
    <property type="match status" value="1"/>
</dbReference>
<dbReference type="PANTHER" id="PTHR10218:SF369">
    <property type="entry name" value="GUANINE NUCLEOTIDE-BINDING PROTEIN ALPHA-2 SUBUNIT"/>
    <property type="match status" value="1"/>
</dbReference>
<dbReference type="GO" id="GO:0003924">
    <property type="term" value="F:GTPase activity"/>
    <property type="evidence" value="ECO:0007669"/>
    <property type="project" value="InterPro"/>
</dbReference>
<feature type="binding site" evidence="9">
    <location>
        <begin position="180"/>
        <end position="181"/>
    </location>
    <ligand>
        <name>GTP</name>
        <dbReference type="ChEBI" id="CHEBI:37565"/>
    </ligand>
</feature>
<keyword evidence="2 10" id="KW-0479">Metal-binding</keyword>
<dbReference type="GO" id="GO:0001664">
    <property type="term" value="F:G protein-coupled receptor binding"/>
    <property type="evidence" value="ECO:0007669"/>
    <property type="project" value="InterPro"/>
</dbReference>
<protein>
    <recommendedName>
        <fullName evidence="13">G protein alpha subunit</fullName>
    </recommendedName>
</protein>
<feature type="binding site" evidence="9">
    <location>
        <begin position="299"/>
        <end position="302"/>
    </location>
    <ligand>
        <name>GTP</name>
        <dbReference type="ChEBI" id="CHEBI:37565"/>
    </ligand>
</feature>
<keyword evidence="5 9" id="KW-0342">GTP-binding</keyword>
<dbReference type="Gene3D" id="3.40.50.300">
    <property type="entry name" value="P-loop containing nucleotide triphosphate hydrolases"/>
    <property type="match status" value="1"/>
</dbReference>
<dbReference type="Pfam" id="PF00503">
    <property type="entry name" value="G-alpha"/>
    <property type="match status" value="1"/>
</dbReference>
<dbReference type="GO" id="GO:0031683">
    <property type="term" value="F:G-protein beta/gamma-subunit complex binding"/>
    <property type="evidence" value="ECO:0007669"/>
    <property type="project" value="InterPro"/>
</dbReference>
<sequence>MNIVRSKLLQIYLPQVFRFQSINNNNNSMGLCHTEEDISNIQRNTEIDRQLERDRSRREKEYKILLLGSGESGKSTILKQMKIINQNGYTKQELFTWRVIVYRNIVESAQALTQAITDFRLDFELYENKRHAQRILEYQVPGDPKFELDTELLDAIESIWKDSTVALCVEERRHEFYLMDSAPYFFTEIRRIGDPSYIPTEQDVLRARLKSTGIMEIRFQLGGLSIHMFDVGGQRSERRKWIHCFDSVASIIFCVALSEYDQVLLEESRQNRMLESLSLFESIINSRWFIHTSIMLFLNKVDLFKSKIMRVPLEKYFPDYGGGKDANKAAKYILWRFLQTNRAKLNIYPHLTQATNTSNIRFVFAAVKETLLQNALRDSGML</sequence>
<dbReference type="PRINTS" id="PR01241">
    <property type="entry name" value="GPROTEINAFNG"/>
</dbReference>
<evidence type="ECO:0000256" key="5">
    <source>
        <dbReference type="ARBA" id="ARBA00023134"/>
    </source>
</evidence>
<keyword evidence="3 9" id="KW-0547">Nucleotide-binding</keyword>
<dbReference type="GO" id="GO:0005834">
    <property type="term" value="C:heterotrimeric G-protein complex"/>
    <property type="evidence" value="ECO:0007669"/>
    <property type="project" value="InterPro"/>
</dbReference>
<dbReference type="InterPro" id="IPR002975">
    <property type="entry name" value="Fungi_Gprotein_alpha"/>
</dbReference>
<feature type="binding site" evidence="10">
    <location>
        <position position="211"/>
    </location>
    <ligand>
        <name>Mg(2+)</name>
        <dbReference type="ChEBI" id="CHEBI:18420"/>
    </ligand>
</feature>
<evidence type="ECO:0008006" key="13">
    <source>
        <dbReference type="Google" id="ProtNLM"/>
    </source>
</evidence>
<keyword evidence="12" id="KW-1185">Reference proteome</keyword>
<comment type="caution">
    <text evidence="11">The sequence shown here is derived from an EMBL/GenBank/DDBJ whole genome shotgun (WGS) entry which is preliminary data.</text>
</comment>
<dbReference type="Proteomes" id="UP000646827">
    <property type="component" value="Unassembled WGS sequence"/>
</dbReference>
<keyword evidence="7" id="KW-0807">Transducer</keyword>
<keyword evidence="8" id="KW-0449">Lipoprotein</keyword>
<dbReference type="Gene3D" id="1.10.400.10">
    <property type="entry name" value="GI Alpha 1, domain 2-like"/>
    <property type="match status" value="1"/>
</dbReference>
<dbReference type="SUPFAM" id="SSF52540">
    <property type="entry name" value="P-loop containing nucleoside triphosphate hydrolases"/>
    <property type="match status" value="1"/>
</dbReference>
<keyword evidence="4 10" id="KW-0460">Magnesium</keyword>
<feature type="binding site" evidence="10">
    <location>
        <position position="75"/>
    </location>
    <ligand>
        <name>Mg(2+)</name>
        <dbReference type="ChEBI" id="CHEBI:18420"/>
    </ligand>
</feature>
<accession>A0A8H7S7Y1</accession>
<evidence type="ECO:0000256" key="10">
    <source>
        <dbReference type="PIRSR" id="PIRSR601019-2"/>
    </source>
</evidence>
<dbReference type="InterPro" id="IPR001019">
    <property type="entry name" value="Gprotein_alpha_su"/>
</dbReference>
<dbReference type="PANTHER" id="PTHR10218">
    <property type="entry name" value="GTP-BINDING PROTEIN ALPHA SUBUNIT"/>
    <property type="match status" value="1"/>
</dbReference>
<gene>
    <name evidence="11" type="ORF">INT45_005558</name>
</gene>
<keyword evidence="6" id="KW-0564">Palmitate</keyword>
<dbReference type="GO" id="GO:0005525">
    <property type="term" value="F:GTP binding"/>
    <property type="evidence" value="ECO:0007669"/>
    <property type="project" value="UniProtKB-KW"/>
</dbReference>
<dbReference type="SUPFAM" id="SSF47895">
    <property type="entry name" value="Transducin (alpha subunit), insertion domain"/>
    <property type="match status" value="1"/>
</dbReference>
<dbReference type="GO" id="GO:0032502">
    <property type="term" value="P:developmental process"/>
    <property type="evidence" value="ECO:0007669"/>
    <property type="project" value="UniProtKB-ARBA"/>
</dbReference>
<dbReference type="GO" id="GO:0007189">
    <property type="term" value="P:adenylate cyclase-activating G protein-coupled receptor signaling pathway"/>
    <property type="evidence" value="ECO:0007669"/>
    <property type="project" value="TreeGrafter"/>
</dbReference>
<dbReference type="InterPro" id="IPR027417">
    <property type="entry name" value="P-loop_NTPase"/>
</dbReference>
<dbReference type="GO" id="GO:0046872">
    <property type="term" value="F:metal ion binding"/>
    <property type="evidence" value="ECO:0007669"/>
    <property type="project" value="UniProtKB-KW"/>
</dbReference>
<evidence type="ECO:0000256" key="1">
    <source>
        <dbReference type="ARBA" id="ARBA00022707"/>
    </source>
</evidence>
<keyword evidence="1" id="KW-0519">Myristate</keyword>
<reference evidence="11 12" key="1">
    <citation type="submission" date="2020-12" db="EMBL/GenBank/DDBJ databases">
        <title>Metabolic potential, ecology and presence of endohyphal bacteria is reflected in genomic diversity of Mucoromycotina.</title>
        <authorList>
            <person name="Muszewska A."/>
            <person name="Okrasinska A."/>
            <person name="Steczkiewicz K."/>
            <person name="Drgas O."/>
            <person name="Orlowska M."/>
            <person name="Perlinska-Lenart U."/>
            <person name="Aleksandrzak-Piekarczyk T."/>
            <person name="Szatraj K."/>
            <person name="Zielenkiewicz U."/>
            <person name="Pilsyk S."/>
            <person name="Malc E."/>
            <person name="Mieczkowski P."/>
            <person name="Kruszewska J.S."/>
            <person name="Biernat P."/>
            <person name="Pawlowska J."/>
        </authorList>
    </citation>
    <scope>NUCLEOTIDE SEQUENCE [LARGE SCALE GENOMIC DNA]</scope>
    <source>
        <strain evidence="11 12">CBS 142.35</strain>
    </source>
</reference>
<dbReference type="CDD" id="cd00066">
    <property type="entry name" value="G-alpha"/>
    <property type="match status" value="1"/>
</dbReference>
<dbReference type="GO" id="GO:0010255">
    <property type="term" value="P:glucose mediated signaling pathway"/>
    <property type="evidence" value="ECO:0007669"/>
    <property type="project" value="UniProtKB-ARBA"/>
</dbReference>
<name>A0A8H7S7Y1_9FUNG</name>
<feature type="binding site" evidence="9">
    <location>
        <position position="354"/>
    </location>
    <ligand>
        <name>GTP</name>
        <dbReference type="ChEBI" id="CHEBI:37565"/>
    </ligand>
</feature>
<evidence type="ECO:0000256" key="9">
    <source>
        <dbReference type="PIRSR" id="PIRSR601019-1"/>
    </source>
</evidence>
<proteinExistence type="predicted"/>
<feature type="binding site" evidence="9">
    <location>
        <begin position="71"/>
        <end position="76"/>
    </location>
    <ligand>
        <name>GTP</name>
        <dbReference type="ChEBI" id="CHEBI:37565"/>
    </ligand>
</feature>
<evidence type="ECO:0000313" key="12">
    <source>
        <dbReference type="Proteomes" id="UP000646827"/>
    </source>
</evidence>
<evidence type="ECO:0000256" key="4">
    <source>
        <dbReference type="ARBA" id="ARBA00022842"/>
    </source>
</evidence>
<dbReference type="PROSITE" id="PS51882">
    <property type="entry name" value="G_ALPHA"/>
    <property type="match status" value="1"/>
</dbReference>
<dbReference type="FunFam" id="3.40.50.300:FF:000692">
    <property type="entry name" value="Guanine nucleotide-binding protein subunit alpha"/>
    <property type="match status" value="1"/>
</dbReference>
<dbReference type="InterPro" id="IPR011025">
    <property type="entry name" value="GproteinA_insert"/>
</dbReference>